<dbReference type="RefSeq" id="WP_131448535.1">
    <property type="nucleotide sequence ID" value="NZ_SJZB01000048.1"/>
</dbReference>
<comment type="caution">
    <text evidence="2">The sequence shown here is derived from an EMBL/GenBank/DDBJ whole genome shotgun (WGS) entry which is preliminary data.</text>
</comment>
<dbReference type="Proteomes" id="UP000295443">
    <property type="component" value="Unassembled WGS sequence"/>
</dbReference>
<gene>
    <name evidence="2" type="ORF">EZJ19_13740</name>
</gene>
<protein>
    <submittedName>
        <fullName evidence="2">HDOD domain-containing protein</fullName>
    </submittedName>
</protein>
<feature type="domain" description="HDOD" evidence="1">
    <location>
        <begin position="24"/>
        <end position="212"/>
    </location>
</feature>
<dbReference type="Pfam" id="PF08668">
    <property type="entry name" value="HDOD"/>
    <property type="match status" value="1"/>
</dbReference>
<proteinExistence type="predicted"/>
<evidence type="ECO:0000259" key="1">
    <source>
        <dbReference type="PROSITE" id="PS51833"/>
    </source>
</evidence>
<name>A0A4R1B5S3_9PROT</name>
<dbReference type="InterPro" id="IPR013976">
    <property type="entry name" value="HDOD"/>
</dbReference>
<evidence type="ECO:0000313" key="3">
    <source>
        <dbReference type="Proteomes" id="UP000295443"/>
    </source>
</evidence>
<dbReference type="PANTHER" id="PTHR33525:SF3">
    <property type="entry name" value="RIBONUCLEASE Y"/>
    <property type="match status" value="1"/>
</dbReference>
<evidence type="ECO:0000313" key="2">
    <source>
        <dbReference type="EMBL" id="TCJ11867.1"/>
    </source>
</evidence>
<dbReference type="InterPro" id="IPR052340">
    <property type="entry name" value="RNase_Y/CdgJ"/>
</dbReference>
<dbReference type="AlphaFoldDB" id="A0A4R1B5S3"/>
<dbReference type="Gene3D" id="1.10.3210.10">
    <property type="entry name" value="Hypothetical protein af1432"/>
    <property type="match status" value="1"/>
</dbReference>
<dbReference type="PROSITE" id="PS51833">
    <property type="entry name" value="HDOD"/>
    <property type="match status" value="1"/>
</dbReference>
<dbReference type="OrthoDB" id="9797768at2"/>
<dbReference type="EMBL" id="SJZB01000048">
    <property type="protein sequence ID" value="TCJ11867.1"/>
    <property type="molecule type" value="Genomic_DNA"/>
</dbReference>
<organism evidence="2 3">
    <name type="scientific">Parasulfuritortus cantonensis</name>
    <dbReference type="NCBI Taxonomy" id="2528202"/>
    <lineage>
        <taxon>Bacteria</taxon>
        <taxon>Pseudomonadati</taxon>
        <taxon>Pseudomonadota</taxon>
        <taxon>Betaproteobacteria</taxon>
        <taxon>Nitrosomonadales</taxon>
        <taxon>Thiobacillaceae</taxon>
        <taxon>Parasulfuritortus</taxon>
    </lineage>
</organism>
<dbReference type="SUPFAM" id="SSF109604">
    <property type="entry name" value="HD-domain/PDEase-like"/>
    <property type="match status" value="1"/>
</dbReference>
<sequence>MFDEVASRLLSQIARELSGSDVVFPTSFELTLHVQALLKNPDTTIDKLAEMVQAEPLMSTRVLAYANSVAVRGSGPEITELNRAIMRIGLDAVRTISYTLSVEQLIRSKHMQPLQPIANAIWEHSLGVAALARLLARRQRMNAEKAFFLGIVHDIGAFYLLFRCSQDPVLAADGTELVRLVFQWHDGIGHALLSAMGQPEDVLTAVQDHEAPTTVESMNTWTAILTCADCLGQQLSDWVPDDLRAAGQRTVSTKVIDAEEQAVIVAMARDDLAALHSALF</sequence>
<keyword evidence="3" id="KW-1185">Reference proteome</keyword>
<accession>A0A4R1B5S3</accession>
<reference evidence="2 3" key="1">
    <citation type="submission" date="2019-03" db="EMBL/GenBank/DDBJ databases">
        <title>Genome sequence of Thiobacillaceae bacterium LSR1, a sulfur-oxidizing bacterium isolated from freshwater sediment.</title>
        <authorList>
            <person name="Li S."/>
        </authorList>
    </citation>
    <scope>NUCLEOTIDE SEQUENCE [LARGE SCALE GENOMIC DNA]</scope>
    <source>
        <strain evidence="2 3">LSR1</strain>
    </source>
</reference>
<dbReference type="PANTHER" id="PTHR33525">
    <property type="match status" value="1"/>
</dbReference>